<evidence type="ECO:0000313" key="2">
    <source>
        <dbReference type="EMBL" id="SNS43761.1"/>
    </source>
</evidence>
<dbReference type="InterPro" id="IPR011989">
    <property type="entry name" value="ARM-like"/>
</dbReference>
<dbReference type="EMBL" id="FZPD01000001">
    <property type="protein sequence ID" value="SNS43761.1"/>
    <property type="molecule type" value="Genomic_DNA"/>
</dbReference>
<name>A0A239EH48_EKHLU</name>
<dbReference type="OrthoDB" id="978644at2"/>
<dbReference type="InterPro" id="IPR016024">
    <property type="entry name" value="ARM-type_fold"/>
</dbReference>
<sequence>MKITNKKAEELWQDKLAGNISENEEKALKEFLLSNPEKAKELKDLEQTWDLFEEIERPEPSDSMNARFEGMMAAYVEKQKEVRPNVLDWIVAQMTKSWQVGLASLAMGLFIGWWMLPSQDQKQDIAQLSSEIQSMKEMMMLTLIEQPKAQERIRAVNMAAEMPKADEKVINALISTLNHDDNINVRLASLESLLRYADEPDVRHALVDALKMQESPLMLVAIADVLVAIQEKSSVDAMEKLKENTEDEFVKEKLNESIETLKNT</sequence>
<reference evidence="2 3" key="1">
    <citation type="submission" date="2017-06" db="EMBL/GenBank/DDBJ databases">
        <authorList>
            <person name="Kim H.J."/>
            <person name="Triplett B.A."/>
        </authorList>
    </citation>
    <scope>NUCLEOTIDE SEQUENCE [LARGE SCALE GENOMIC DNA]</scope>
    <source>
        <strain evidence="2 3">DSM 19307</strain>
    </source>
</reference>
<dbReference type="Gene3D" id="1.25.10.10">
    <property type="entry name" value="Leucine-rich Repeat Variant"/>
    <property type="match status" value="1"/>
</dbReference>
<dbReference type="RefSeq" id="WP_089354926.1">
    <property type="nucleotide sequence ID" value="NZ_FZPD01000001.1"/>
</dbReference>
<dbReference type="AlphaFoldDB" id="A0A239EH48"/>
<keyword evidence="1" id="KW-0472">Membrane</keyword>
<dbReference type="Proteomes" id="UP000198393">
    <property type="component" value="Unassembled WGS sequence"/>
</dbReference>
<evidence type="ECO:0000256" key="1">
    <source>
        <dbReference type="SAM" id="Phobius"/>
    </source>
</evidence>
<keyword evidence="1" id="KW-1133">Transmembrane helix</keyword>
<dbReference type="Pfam" id="PF13646">
    <property type="entry name" value="HEAT_2"/>
    <property type="match status" value="1"/>
</dbReference>
<keyword evidence="3" id="KW-1185">Reference proteome</keyword>
<proteinExistence type="predicted"/>
<organism evidence="2 3">
    <name type="scientific">Ekhidna lutea</name>
    <dbReference type="NCBI Taxonomy" id="447679"/>
    <lineage>
        <taxon>Bacteria</taxon>
        <taxon>Pseudomonadati</taxon>
        <taxon>Bacteroidota</taxon>
        <taxon>Cytophagia</taxon>
        <taxon>Cytophagales</taxon>
        <taxon>Reichenbachiellaceae</taxon>
        <taxon>Ekhidna</taxon>
    </lineage>
</organism>
<feature type="transmembrane region" description="Helical" evidence="1">
    <location>
        <begin position="98"/>
        <end position="116"/>
    </location>
</feature>
<keyword evidence="1" id="KW-0812">Transmembrane</keyword>
<dbReference type="SUPFAM" id="SSF48371">
    <property type="entry name" value="ARM repeat"/>
    <property type="match status" value="1"/>
</dbReference>
<protein>
    <submittedName>
        <fullName evidence="2">HEAT repeat-containing protein</fullName>
    </submittedName>
</protein>
<accession>A0A239EH48</accession>
<evidence type="ECO:0000313" key="3">
    <source>
        <dbReference type="Proteomes" id="UP000198393"/>
    </source>
</evidence>
<gene>
    <name evidence="2" type="ORF">SAMN05421640_0138</name>
</gene>